<accession>A0A196S3Z1</accession>
<keyword evidence="4" id="KW-1185">Reference proteome</keyword>
<dbReference type="Proteomes" id="UP000078348">
    <property type="component" value="Unassembled WGS sequence"/>
</dbReference>
<comment type="caution">
    <text evidence="3">The sequence shown here is derived from an EMBL/GenBank/DDBJ whole genome shotgun (WGS) entry which is preliminary data.</text>
</comment>
<proteinExistence type="predicted"/>
<dbReference type="PANTHER" id="PTHR14237:SF80">
    <property type="entry name" value="MOLYBDENUM COFACTOR SULFURASE"/>
    <property type="match status" value="1"/>
</dbReference>
<evidence type="ECO:0000256" key="1">
    <source>
        <dbReference type="SAM" id="SignalP"/>
    </source>
</evidence>
<dbReference type="EMBL" id="LXWW01000577">
    <property type="protein sequence ID" value="OAO11870.1"/>
    <property type="molecule type" value="Genomic_DNA"/>
</dbReference>
<organism evidence="3 4">
    <name type="scientific">Blastocystis sp. subtype 1 (strain ATCC 50177 / NandII)</name>
    <dbReference type="NCBI Taxonomy" id="478820"/>
    <lineage>
        <taxon>Eukaryota</taxon>
        <taxon>Sar</taxon>
        <taxon>Stramenopiles</taxon>
        <taxon>Bigyra</taxon>
        <taxon>Opalozoa</taxon>
        <taxon>Opalinata</taxon>
        <taxon>Blastocystidae</taxon>
        <taxon>Blastocystis</taxon>
    </lineage>
</organism>
<dbReference type="InterPro" id="IPR015421">
    <property type="entry name" value="PyrdxlP-dep_Trfase_major"/>
</dbReference>
<protein>
    <submittedName>
        <fullName evidence="3">Molybdenum cofactor sulfurase</fullName>
    </submittedName>
</protein>
<dbReference type="Gene3D" id="3.40.640.10">
    <property type="entry name" value="Type I PLP-dependent aspartate aminotransferase-like (Major domain)"/>
    <property type="match status" value="1"/>
</dbReference>
<dbReference type="Gene3D" id="3.90.1150.10">
    <property type="entry name" value="Aspartate Aminotransferase, domain 1"/>
    <property type="match status" value="1"/>
</dbReference>
<feature type="signal peptide" evidence="1">
    <location>
        <begin position="1"/>
        <end position="18"/>
    </location>
</feature>
<dbReference type="InterPro" id="IPR015422">
    <property type="entry name" value="PyrdxlP-dep_Trfase_small"/>
</dbReference>
<dbReference type="InterPro" id="IPR000192">
    <property type="entry name" value="Aminotrans_V_dom"/>
</dbReference>
<dbReference type="Pfam" id="PF00266">
    <property type="entry name" value="Aminotran_5"/>
    <property type="match status" value="1"/>
</dbReference>
<dbReference type="OrthoDB" id="10264306at2759"/>
<dbReference type="SUPFAM" id="SSF53383">
    <property type="entry name" value="PLP-dependent transferases"/>
    <property type="match status" value="1"/>
</dbReference>
<gene>
    <name evidence="3" type="ORF">AV274_6483</name>
</gene>
<dbReference type="InterPro" id="IPR015424">
    <property type="entry name" value="PyrdxlP-dep_Trfase"/>
</dbReference>
<name>A0A196S3Z1_BLAHN</name>
<feature type="domain" description="Aminotransferase class V" evidence="2">
    <location>
        <begin position="71"/>
        <end position="499"/>
    </location>
</feature>
<sequence>MSGMAALYWILLLALALGLDPNAIPSYYDDDDDVSLPEFETFLEEFGDDYGYNNTIDSIRETDVKRMKNNVYLDYTGSGLYRESQLTKCANLLASDLFGNAHSRSQSSMNTESEVESMRERILRFFNANPLEYTVVFTSGATGALHTVGEVFPWTKDSKYYYLTENHNSVIGIREYAIRFGSGFKAIDEEELAEKDTTFAVEEESNRLPAEMGKNVTYSLFAYPAEDNFAGVKYPLDWIEKIHNGHFHDGHEWLVLLDAAAFVPTSRLDLSAHKPDFVCISFYKLFGYPTGTGALLIRNKHVNDLRKLYWGGGTVQMASELDRYNLFHNRPCTRFEDGTINFLSIACLRYGFDSLEELGIDSINRHVSSLTRYLYSQLVRIRHTNGNPVVEVYGKHAMGDSAVQGGIVSLSLLHDDGSYIGYYEVQTESLKHRLHIRTGCHCNPGACRKYLRQPADLYERVGREKRACADTNDLFRGIPLGAIRVSLGYLSTFNDVAAFVEFVKGYIDA</sequence>
<evidence type="ECO:0000313" key="4">
    <source>
        <dbReference type="Proteomes" id="UP000078348"/>
    </source>
</evidence>
<dbReference type="AlphaFoldDB" id="A0A196S3Z1"/>
<dbReference type="PANTHER" id="PTHR14237">
    <property type="entry name" value="MOLYBDOPTERIN COFACTOR SULFURASE MOSC"/>
    <property type="match status" value="1"/>
</dbReference>
<reference evidence="3 4" key="1">
    <citation type="submission" date="2016-05" db="EMBL/GenBank/DDBJ databases">
        <title>Nuclear genome of Blastocystis sp. subtype 1 NandII.</title>
        <authorList>
            <person name="Gentekaki E."/>
            <person name="Curtis B."/>
            <person name="Stairs C."/>
            <person name="Eme L."/>
            <person name="Herman E."/>
            <person name="Klimes V."/>
            <person name="Arias M.C."/>
            <person name="Elias M."/>
            <person name="Hilliou F."/>
            <person name="Klute M."/>
            <person name="Malik S.-B."/>
            <person name="Pightling A."/>
            <person name="Rachubinski R."/>
            <person name="Salas D."/>
            <person name="Schlacht A."/>
            <person name="Suga H."/>
            <person name="Archibald J."/>
            <person name="Ball S.G."/>
            <person name="Clark G."/>
            <person name="Dacks J."/>
            <person name="Van Der Giezen M."/>
            <person name="Tsaousis A."/>
            <person name="Roger A."/>
        </authorList>
    </citation>
    <scope>NUCLEOTIDE SEQUENCE [LARGE SCALE GENOMIC DNA]</scope>
    <source>
        <strain evidence="4">ATCC 50177 / NandII</strain>
    </source>
</reference>
<evidence type="ECO:0000259" key="2">
    <source>
        <dbReference type="Pfam" id="PF00266"/>
    </source>
</evidence>
<feature type="chain" id="PRO_5008274398" evidence="1">
    <location>
        <begin position="19"/>
        <end position="509"/>
    </location>
</feature>
<dbReference type="STRING" id="478820.A0A196S3Z1"/>
<keyword evidence="1" id="KW-0732">Signal</keyword>
<evidence type="ECO:0000313" key="3">
    <source>
        <dbReference type="EMBL" id="OAO11870.1"/>
    </source>
</evidence>